<protein>
    <submittedName>
        <fullName evidence="1">Uncharacterized protein</fullName>
    </submittedName>
</protein>
<keyword evidence="2" id="KW-1185">Reference proteome</keyword>
<proteinExistence type="predicted"/>
<accession>A0ABN5FGE3</accession>
<reference evidence="1 2" key="1">
    <citation type="submission" date="2017-10" db="EMBL/GenBank/DDBJ databases">
        <title>Biodiversity and function of Thalassospira species in the particle-attached aromatic-hydrocarbon-degrading consortia from the surface seawater of the China South Sea.</title>
        <authorList>
            <person name="Dong C."/>
            <person name="Liu R."/>
            <person name="Shao Z."/>
        </authorList>
    </citation>
    <scope>NUCLEOTIDE SEQUENCE [LARGE SCALE GENOMIC DNA]</scope>
    <source>
        <strain evidence="1 2">CSC3H3</strain>
    </source>
</reference>
<gene>
    <name evidence="1" type="ORF">CSC3H3_13490</name>
</gene>
<organism evidence="1 2">
    <name type="scientific">Thalassospira marina</name>
    <dbReference type="NCBI Taxonomy" id="2048283"/>
    <lineage>
        <taxon>Bacteria</taxon>
        <taxon>Pseudomonadati</taxon>
        <taxon>Pseudomonadota</taxon>
        <taxon>Alphaproteobacteria</taxon>
        <taxon>Rhodospirillales</taxon>
        <taxon>Thalassospiraceae</taxon>
        <taxon>Thalassospira</taxon>
    </lineage>
</organism>
<sequence>MNDGYLLFAEGPNGSDARHCSIKRPILSPPPTRLLQTCTTFIAQFPYRNKAGIASSRCKCANLPAEIAIFAPESGFLPISRHIRAISHGPACFCRARNQQD</sequence>
<dbReference type="EMBL" id="CP024199">
    <property type="protein sequence ID" value="AUG53615.1"/>
    <property type="molecule type" value="Genomic_DNA"/>
</dbReference>
<evidence type="ECO:0000313" key="2">
    <source>
        <dbReference type="Proteomes" id="UP000233458"/>
    </source>
</evidence>
<name>A0ABN5FGE3_9PROT</name>
<dbReference type="Proteomes" id="UP000233458">
    <property type="component" value="Chromosome"/>
</dbReference>
<evidence type="ECO:0000313" key="1">
    <source>
        <dbReference type="EMBL" id="AUG53615.1"/>
    </source>
</evidence>